<protein>
    <submittedName>
        <fullName evidence="1">Uncharacterized protein</fullName>
    </submittedName>
</protein>
<dbReference type="RefSeq" id="WP_246517475.1">
    <property type="nucleotide sequence ID" value="NZ_BAAAVL010000002.1"/>
</dbReference>
<comment type="caution">
    <text evidence="1">The sequence shown here is derived from an EMBL/GenBank/DDBJ whole genome shotgun (WGS) entry which is preliminary data.</text>
</comment>
<name>A0ABR9IY40_RHIVS</name>
<sequence>MVAKAEGDPDALVSAQAALGDLQPTDQTINAVKSLQSLELLKKTMPDLSQQLFKQELFKGLEGEAQAPATQTLSKALGLSENLVAQFNALSFVADPDKYIGAADVEIRPEGNRPLPDPRKDWVDMVYRIKPGRIRRRTDPHARPGEPP</sequence>
<evidence type="ECO:0000313" key="1">
    <source>
        <dbReference type="EMBL" id="MBE1508138.1"/>
    </source>
</evidence>
<gene>
    <name evidence="1" type="ORF">H4W29_005383</name>
</gene>
<accession>A0ABR9IY40</accession>
<reference evidence="1 2" key="1">
    <citation type="submission" date="2020-10" db="EMBL/GenBank/DDBJ databases">
        <title>Sequencing the genomes of 1000 actinobacteria strains.</title>
        <authorList>
            <person name="Klenk H.-P."/>
        </authorList>
    </citation>
    <scope>NUCLEOTIDE SEQUENCE [LARGE SCALE GENOMIC DNA]</scope>
    <source>
        <strain evidence="1 2">DSM 7307</strain>
    </source>
</reference>
<proteinExistence type="predicted"/>
<keyword evidence="2" id="KW-1185">Reference proteome</keyword>
<evidence type="ECO:0000313" key="2">
    <source>
        <dbReference type="Proteomes" id="UP000620262"/>
    </source>
</evidence>
<dbReference type="Proteomes" id="UP000620262">
    <property type="component" value="Unassembled WGS sequence"/>
</dbReference>
<organism evidence="1 2">
    <name type="scientific">Rhizobium viscosum</name>
    <name type="common">Arthrobacter viscosus</name>
    <dbReference type="NCBI Taxonomy" id="1673"/>
    <lineage>
        <taxon>Bacteria</taxon>
        <taxon>Pseudomonadati</taxon>
        <taxon>Pseudomonadota</taxon>
        <taxon>Alphaproteobacteria</taxon>
        <taxon>Hyphomicrobiales</taxon>
        <taxon>Rhizobiaceae</taxon>
        <taxon>Rhizobium/Agrobacterium group</taxon>
        <taxon>Rhizobium</taxon>
    </lineage>
</organism>
<dbReference type="EMBL" id="JADBEC010000002">
    <property type="protein sequence ID" value="MBE1508138.1"/>
    <property type="molecule type" value="Genomic_DNA"/>
</dbReference>